<dbReference type="SUPFAM" id="SSF53756">
    <property type="entry name" value="UDP-Glycosyltransferase/glycogen phosphorylase"/>
    <property type="match status" value="1"/>
</dbReference>
<evidence type="ECO:0000256" key="9">
    <source>
        <dbReference type="ARBA" id="ARBA00023316"/>
    </source>
</evidence>
<dbReference type="AlphaFoldDB" id="A0A0G1WNS3"/>
<feature type="binding site" evidence="10">
    <location>
        <position position="199"/>
    </location>
    <ligand>
        <name>UDP-N-acetyl-alpha-D-glucosamine</name>
        <dbReference type="ChEBI" id="CHEBI:57705"/>
    </ligand>
</feature>
<evidence type="ECO:0000313" key="14">
    <source>
        <dbReference type="Proteomes" id="UP000034201"/>
    </source>
</evidence>
<evidence type="ECO:0000259" key="12">
    <source>
        <dbReference type="Pfam" id="PF04101"/>
    </source>
</evidence>
<feature type="domain" description="Glycosyl transferase family 28 C-terminal" evidence="12">
    <location>
        <begin position="192"/>
        <end position="361"/>
    </location>
</feature>
<evidence type="ECO:0000256" key="4">
    <source>
        <dbReference type="ARBA" id="ARBA00022679"/>
    </source>
</evidence>
<protein>
    <recommendedName>
        <fullName evidence="10">UDP-N-acetylglucosamine--N-acetylmuramyl-(pentapeptide) pyrophosphoryl-undecaprenol N-acetylglucosamine transferase</fullName>
        <ecNumber evidence="10">2.4.1.227</ecNumber>
    </recommendedName>
    <alternativeName>
        <fullName evidence="10">Undecaprenyl-PP-MurNAc-pentapeptide-UDPGlcNAc GlcNAc transferase</fullName>
    </alternativeName>
</protein>
<keyword evidence="5 10" id="KW-0133">Cell shape</keyword>
<comment type="catalytic activity">
    <reaction evidence="10">
        <text>di-trans,octa-cis-undecaprenyl diphospho-N-acetyl-alpha-D-muramoyl-L-alanyl-D-glutamyl-meso-2,6-diaminopimeloyl-D-alanyl-D-alanine + UDP-N-acetyl-alpha-D-glucosamine = di-trans,octa-cis-undecaprenyl diphospho-[N-acetyl-alpha-D-glucosaminyl-(1-&gt;4)]-N-acetyl-alpha-D-muramoyl-L-alanyl-D-glutamyl-meso-2,6-diaminopimeloyl-D-alanyl-D-alanine + UDP + H(+)</text>
        <dbReference type="Rhea" id="RHEA:31227"/>
        <dbReference type="ChEBI" id="CHEBI:15378"/>
        <dbReference type="ChEBI" id="CHEBI:57705"/>
        <dbReference type="ChEBI" id="CHEBI:58223"/>
        <dbReference type="ChEBI" id="CHEBI:61387"/>
        <dbReference type="ChEBI" id="CHEBI:61388"/>
        <dbReference type="EC" id="2.4.1.227"/>
    </reaction>
</comment>
<comment type="function">
    <text evidence="10">Cell wall formation. Catalyzes the transfer of a GlcNAc subunit on undecaprenyl-pyrophosphoryl-MurNAc-pentapeptide (lipid intermediate I) to form undecaprenyl-pyrophosphoryl-MurNAc-(pentapeptide)GlcNAc (lipid intermediate II).</text>
</comment>
<dbReference type="PANTHER" id="PTHR21015">
    <property type="entry name" value="UDP-N-ACETYLGLUCOSAMINE--N-ACETYLMURAMYL-(PENTAPEPTIDE) PYROPHOSPHORYL-UNDECAPRENOL N-ACETYLGLUCOSAMINE TRANSFERASE 1"/>
    <property type="match status" value="1"/>
</dbReference>
<evidence type="ECO:0000256" key="1">
    <source>
        <dbReference type="ARBA" id="ARBA00022475"/>
    </source>
</evidence>
<dbReference type="Gene3D" id="3.40.50.2000">
    <property type="entry name" value="Glycogen Phosphorylase B"/>
    <property type="match status" value="2"/>
</dbReference>
<evidence type="ECO:0000256" key="3">
    <source>
        <dbReference type="ARBA" id="ARBA00022676"/>
    </source>
</evidence>
<keyword evidence="4 10" id="KW-0808">Transferase</keyword>
<dbReference type="Proteomes" id="UP000034201">
    <property type="component" value="Unassembled WGS sequence"/>
</dbReference>
<keyword evidence="3 10" id="KW-0328">Glycosyltransferase</keyword>
<dbReference type="InterPro" id="IPR004276">
    <property type="entry name" value="GlycoTrans_28_N"/>
</dbReference>
<dbReference type="GO" id="GO:0009252">
    <property type="term" value="P:peptidoglycan biosynthetic process"/>
    <property type="evidence" value="ECO:0007669"/>
    <property type="project" value="UniProtKB-UniRule"/>
</dbReference>
<evidence type="ECO:0000313" key="13">
    <source>
        <dbReference type="EMBL" id="KKW20446.1"/>
    </source>
</evidence>
<dbReference type="GO" id="GO:0008360">
    <property type="term" value="P:regulation of cell shape"/>
    <property type="evidence" value="ECO:0007669"/>
    <property type="project" value="UniProtKB-KW"/>
</dbReference>
<comment type="similarity">
    <text evidence="10">Belongs to the glycosyltransferase 28 family. MurG subfamily.</text>
</comment>
<proteinExistence type="inferred from homology"/>
<dbReference type="HAMAP" id="MF_00033">
    <property type="entry name" value="MurG"/>
    <property type="match status" value="1"/>
</dbReference>
<comment type="caution">
    <text evidence="13">The sequence shown here is derived from an EMBL/GenBank/DDBJ whole genome shotgun (WGS) entry which is preliminary data.</text>
</comment>
<dbReference type="GO" id="GO:0071555">
    <property type="term" value="P:cell wall organization"/>
    <property type="evidence" value="ECO:0007669"/>
    <property type="project" value="UniProtKB-KW"/>
</dbReference>
<feature type="binding site" evidence="10">
    <location>
        <begin position="10"/>
        <end position="12"/>
    </location>
    <ligand>
        <name>UDP-N-acetyl-alpha-D-glucosamine</name>
        <dbReference type="ChEBI" id="CHEBI:57705"/>
    </ligand>
</feature>
<dbReference type="NCBIfam" id="TIGR01133">
    <property type="entry name" value="murG"/>
    <property type="match status" value="1"/>
</dbReference>
<dbReference type="Pfam" id="PF04101">
    <property type="entry name" value="Glyco_tran_28_C"/>
    <property type="match status" value="1"/>
</dbReference>
<name>A0A0G1WNS3_9BACT</name>
<dbReference type="GO" id="GO:0005975">
    <property type="term" value="P:carbohydrate metabolic process"/>
    <property type="evidence" value="ECO:0007669"/>
    <property type="project" value="InterPro"/>
</dbReference>
<keyword evidence="7 10" id="KW-0472">Membrane</keyword>
<keyword evidence="8 10" id="KW-0131">Cell cycle</keyword>
<dbReference type="CDD" id="cd03785">
    <property type="entry name" value="GT28_MurG"/>
    <property type="match status" value="1"/>
</dbReference>
<feature type="binding site" evidence="10">
    <location>
        <position position="304"/>
    </location>
    <ligand>
        <name>UDP-N-acetyl-alpha-D-glucosamine</name>
        <dbReference type="ChEBI" id="CHEBI:57705"/>
    </ligand>
</feature>
<dbReference type="InterPro" id="IPR006009">
    <property type="entry name" value="GlcNAc_MurG"/>
</dbReference>
<organism evidence="13 14">
    <name type="scientific">Candidatus Adlerbacteria bacterium GW2011_GWC1_50_9</name>
    <dbReference type="NCBI Taxonomy" id="1618608"/>
    <lineage>
        <taxon>Bacteria</taxon>
        <taxon>Candidatus Adleribacteriota</taxon>
    </lineage>
</organism>
<reference evidence="13 14" key="1">
    <citation type="journal article" date="2015" name="Nature">
        <title>rRNA introns, odd ribosomes, and small enigmatic genomes across a large radiation of phyla.</title>
        <authorList>
            <person name="Brown C.T."/>
            <person name="Hug L.A."/>
            <person name="Thomas B.C."/>
            <person name="Sharon I."/>
            <person name="Castelle C.J."/>
            <person name="Singh A."/>
            <person name="Wilkins M.J."/>
            <person name="Williams K.H."/>
            <person name="Banfield J.F."/>
        </authorList>
    </citation>
    <scope>NUCLEOTIDE SEQUENCE [LARGE SCALE GENOMIC DNA]</scope>
</reference>
<comment type="subcellular location">
    <subcellularLocation>
        <location evidence="10">Cell membrane</location>
        <topology evidence="10">Peripheral membrane protein</topology>
        <orientation evidence="10">Cytoplasmic side</orientation>
    </subcellularLocation>
</comment>
<accession>A0A0G1WNS3</accession>
<feature type="binding site" evidence="10">
    <location>
        <position position="169"/>
    </location>
    <ligand>
        <name>UDP-N-acetyl-alpha-D-glucosamine</name>
        <dbReference type="ChEBI" id="CHEBI:57705"/>
    </ligand>
</feature>
<dbReference type="PANTHER" id="PTHR21015:SF22">
    <property type="entry name" value="GLYCOSYLTRANSFERASE"/>
    <property type="match status" value="1"/>
</dbReference>
<evidence type="ECO:0000256" key="10">
    <source>
        <dbReference type="HAMAP-Rule" id="MF_00033"/>
    </source>
</evidence>
<keyword evidence="6 10" id="KW-0573">Peptidoglycan synthesis</keyword>
<dbReference type="UniPathway" id="UPA00219"/>
<dbReference type="InterPro" id="IPR007235">
    <property type="entry name" value="Glyco_trans_28_C"/>
</dbReference>
<dbReference type="Pfam" id="PF03033">
    <property type="entry name" value="Glyco_transf_28"/>
    <property type="match status" value="1"/>
</dbReference>
<dbReference type="GO" id="GO:0050511">
    <property type="term" value="F:undecaprenyldiphospho-muramoylpentapeptide beta-N-acetylglucosaminyltransferase activity"/>
    <property type="evidence" value="ECO:0007669"/>
    <property type="project" value="UniProtKB-UniRule"/>
</dbReference>
<evidence type="ECO:0000256" key="6">
    <source>
        <dbReference type="ARBA" id="ARBA00022984"/>
    </source>
</evidence>
<dbReference type="EC" id="2.4.1.227" evidence="10"/>
<gene>
    <name evidence="10" type="primary">murG</name>
    <name evidence="13" type="ORF">UY61_C0033G0005</name>
</gene>
<evidence type="ECO:0000256" key="8">
    <source>
        <dbReference type="ARBA" id="ARBA00023306"/>
    </source>
</evidence>
<comment type="caution">
    <text evidence="10">Lacks conserved residue(s) required for the propagation of feature annotation.</text>
</comment>
<feature type="domain" description="Glycosyltransferase family 28 N-terminal" evidence="11">
    <location>
        <begin position="3"/>
        <end position="147"/>
    </location>
</feature>
<keyword evidence="2 10" id="KW-0132">Cell division</keyword>
<evidence type="ECO:0000256" key="7">
    <source>
        <dbReference type="ARBA" id="ARBA00023136"/>
    </source>
</evidence>
<dbReference type="GO" id="GO:0051301">
    <property type="term" value="P:cell division"/>
    <property type="evidence" value="ECO:0007669"/>
    <property type="project" value="UniProtKB-KW"/>
</dbReference>
<evidence type="ECO:0000256" key="5">
    <source>
        <dbReference type="ARBA" id="ARBA00022960"/>
    </source>
</evidence>
<dbReference type="GO" id="GO:0005886">
    <property type="term" value="C:plasma membrane"/>
    <property type="evidence" value="ECO:0007669"/>
    <property type="project" value="UniProtKB-SubCell"/>
</dbReference>
<keyword evidence="9 10" id="KW-0961">Cell wall biogenesis/degradation</keyword>
<keyword evidence="1 10" id="KW-1003">Cell membrane</keyword>
<dbReference type="GO" id="GO:0051991">
    <property type="term" value="F:UDP-N-acetyl-D-glucosamine:N-acetylmuramoyl-L-alanyl-D-glutamyl-meso-2,6-diaminopimelyl-D-alanyl-D-alanine-diphosphoundecaprenol 4-beta-N-acetylglucosaminlytransferase activity"/>
    <property type="evidence" value="ECO:0007669"/>
    <property type="project" value="RHEA"/>
</dbReference>
<evidence type="ECO:0000259" key="11">
    <source>
        <dbReference type="Pfam" id="PF03033"/>
    </source>
</evidence>
<comment type="pathway">
    <text evidence="10">Cell wall biogenesis; peptidoglycan biosynthesis.</text>
</comment>
<evidence type="ECO:0000256" key="2">
    <source>
        <dbReference type="ARBA" id="ARBA00022618"/>
    </source>
</evidence>
<dbReference type="EMBL" id="LCQQ01000033">
    <property type="protein sequence ID" value="KKW20446.1"/>
    <property type="molecule type" value="Genomic_DNA"/>
</dbReference>
<dbReference type="PATRIC" id="fig|1618608.3.peg.491"/>
<sequence>MKILLAGGGTGGHFYPVIAVARALKDAAERERLVSLDLSYMSDAPYDARLLKEEEIKFIKVPAGKIRRYFSVLNFFDVFKTAWGVLRAIFKIYADFPDVIFAKGGYASFPALAAAKFFRIPLVIHESDLVPGRVSRWASKFAARIAISFPESVEYFPEERAALTGNPIRRQVLGGSPEEAREIFSLEGAAPVLLILGGSQGAQKLNDVILEILPELVKSWQVIHQTGRANFDEVKLRAGLILESSQVRARYHPHPFLDEGGLRNASKAAFAAIARAGAGTIFELAAWGLPAILIPLSHAAQDHQRANAYAYARQGGAVILEEQNLAPHIMLSELEKILKNRELRERMIKSAQAFARPDAAAKIAQEIIRLALAHS</sequence>